<keyword evidence="2" id="KW-1133">Transmembrane helix</keyword>
<dbReference type="Proteomes" id="UP000095384">
    <property type="component" value="Unassembled WGS sequence"/>
</dbReference>
<evidence type="ECO:0000313" key="10">
    <source>
        <dbReference type="Proteomes" id="UP000095384"/>
    </source>
</evidence>
<dbReference type="Gene3D" id="3.30.1490.480">
    <property type="entry name" value="Endolytic murein transglycosylase"/>
    <property type="match status" value="1"/>
</dbReference>
<dbReference type="EMBL" id="QSAZ01000002">
    <property type="protein sequence ID" value="RGW89010.1"/>
    <property type="molecule type" value="Genomic_DNA"/>
</dbReference>
<dbReference type="Proteomes" id="UP000283765">
    <property type="component" value="Unassembled WGS sequence"/>
</dbReference>
<organism evidence="3 10">
    <name type="scientific">Agathobacter rectalis</name>
    <dbReference type="NCBI Taxonomy" id="39491"/>
    <lineage>
        <taxon>Bacteria</taxon>
        <taxon>Bacillati</taxon>
        <taxon>Bacillota</taxon>
        <taxon>Clostridia</taxon>
        <taxon>Lachnospirales</taxon>
        <taxon>Lachnospiraceae</taxon>
        <taxon>Agathobacter</taxon>
    </lineage>
</organism>
<evidence type="ECO:0000313" key="9">
    <source>
        <dbReference type="EMBL" id="RHA93537.1"/>
    </source>
</evidence>
<protein>
    <submittedName>
        <fullName evidence="3">Uncharacterized protein conserved in bacteria</fullName>
    </submittedName>
</protein>
<dbReference type="EMBL" id="JAQLYE010000002">
    <property type="protein sequence ID" value="MDB8016753.1"/>
    <property type="molecule type" value="Genomic_DNA"/>
</dbReference>
<reference evidence="4" key="4">
    <citation type="submission" date="2023-01" db="EMBL/GenBank/DDBJ databases">
        <title>Human gut microbiome strain richness.</title>
        <authorList>
            <person name="Chen-Liaw A."/>
        </authorList>
    </citation>
    <scope>NUCLEOTIDE SEQUENCE</scope>
    <source>
        <strain evidence="4">1001283st1_D2_1001283B150209_150212</strain>
    </source>
</reference>
<dbReference type="Proteomes" id="UP000260970">
    <property type="component" value="Unassembled WGS sequence"/>
</dbReference>
<evidence type="ECO:0000313" key="15">
    <source>
        <dbReference type="Proteomes" id="UP000286220"/>
    </source>
</evidence>
<keyword evidence="2" id="KW-0812">Transmembrane</keyword>
<dbReference type="Proteomes" id="UP001212823">
    <property type="component" value="Unassembled WGS sequence"/>
</dbReference>
<evidence type="ECO:0000313" key="8">
    <source>
        <dbReference type="EMBL" id="RGW89010.1"/>
    </source>
</evidence>
<feature type="region of interest" description="Disordered" evidence="1">
    <location>
        <begin position="57"/>
        <end position="117"/>
    </location>
</feature>
<reference evidence="12 13" key="3">
    <citation type="submission" date="2018-08" db="EMBL/GenBank/DDBJ databases">
        <title>A genome reference for cultivated species of the human gut microbiota.</title>
        <authorList>
            <person name="Zou Y."/>
            <person name="Xue W."/>
            <person name="Luo G."/>
        </authorList>
    </citation>
    <scope>NUCLEOTIDE SEQUENCE [LARGE SCALE GENOMIC DNA]</scope>
    <source>
        <strain evidence="8 13">AF06-19</strain>
        <strain evidence="7 14">AF17-27</strain>
        <strain evidence="9 15">AM42-17AT</strain>
        <strain evidence="6 12">OM05-6AA</strain>
    </source>
</reference>
<evidence type="ECO:0000313" key="4">
    <source>
        <dbReference type="EMBL" id="MDB8016753.1"/>
    </source>
</evidence>
<evidence type="ECO:0000313" key="14">
    <source>
        <dbReference type="Proteomes" id="UP000283765"/>
    </source>
</evidence>
<evidence type="ECO:0000256" key="1">
    <source>
        <dbReference type="SAM" id="MobiDB-lite"/>
    </source>
</evidence>
<dbReference type="AlphaFoldDB" id="A0A173W7I0"/>
<evidence type="ECO:0000313" key="13">
    <source>
        <dbReference type="Proteomes" id="UP000283683"/>
    </source>
</evidence>
<feature type="compositionally biased region" description="Low complexity" evidence="1">
    <location>
        <begin position="67"/>
        <end position="76"/>
    </location>
</feature>
<accession>A0A173W7I0</accession>
<dbReference type="EMBL" id="CYYW01000001">
    <property type="protein sequence ID" value="CUN34990.1"/>
    <property type="molecule type" value="Genomic_DNA"/>
</dbReference>
<reference evidence="5 11" key="1">
    <citation type="submission" date="2014-09" db="EMBL/GenBank/DDBJ databases">
        <title>Butyrate-producing bacteria isolated from human gut.</title>
        <authorList>
            <person name="Zhang Q."/>
            <person name="Zhao L."/>
        </authorList>
    </citation>
    <scope>NUCLEOTIDE SEQUENCE [LARGE SCALE GENOMIC DNA]</scope>
    <source>
        <strain evidence="5 11">R22</strain>
    </source>
</reference>
<dbReference type="Proteomes" id="UP000283683">
    <property type="component" value="Unassembled WGS sequence"/>
</dbReference>
<evidence type="ECO:0000313" key="3">
    <source>
        <dbReference type="EMBL" id="CUN34990.1"/>
    </source>
</evidence>
<keyword evidence="2" id="KW-0472">Membrane</keyword>
<evidence type="ECO:0000313" key="7">
    <source>
        <dbReference type="EMBL" id="RGU29328.1"/>
    </source>
</evidence>
<proteinExistence type="predicted"/>
<reference evidence="3 10" key="2">
    <citation type="submission" date="2015-09" db="EMBL/GenBank/DDBJ databases">
        <authorList>
            <consortium name="Pathogen Informatics"/>
        </authorList>
    </citation>
    <scope>NUCLEOTIDE SEQUENCE [LARGE SCALE GENOMIC DNA]</scope>
    <source>
        <strain evidence="3 10">2789STDY5608860</strain>
    </source>
</reference>
<evidence type="ECO:0000313" key="11">
    <source>
        <dbReference type="Proteomes" id="UP000245905"/>
    </source>
</evidence>
<name>A0A173W7I0_9FIRM</name>
<dbReference type="RefSeq" id="WP_022293472.1">
    <property type="nucleotide sequence ID" value="NZ_CYYW01000001.1"/>
</dbReference>
<gene>
    <name evidence="9" type="ORF">DW912_04385</name>
    <name evidence="8" type="ORF">DWV45_02390</name>
    <name evidence="7" type="ORF">DWW89_00860</name>
    <name evidence="6" type="ORF">DXB72_00830</name>
    <name evidence="3" type="ORF">ERS852417_00052</name>
    <name evidence="5" type="ORF">LD38_01390</name>
    <name evidence="4" type="ORF">PNE45_01710</name>
</gene>
<dbReference type="EMBL" id="QSFZ01000003">
    <property type="protein sequence ID" value="RHA93537.1"/>
    <property type="molecule type" value="Genomic_DNA"/>
</dbReference>
<evidence type="ECO:0000313" key="5">
    <source>
        <dbReference type="EMBL" id="PWE84756.1"/>
    </source>
</evidence>
<sequence length="187" mass="20552">MRLKYYLRGLGLGIIFAVIIMMIGFHDNKQSMSDTEIIEKAKTLGMVEAKNISGTVADEYNSEKTDSSATNSDASSQKAETEQDSQMQDSQTAQEDTQQEAAQPAADAKQETVEPQDAVTTYTISVTSQDTCRTIAEKLKALNLVDDAEQFRIYMGQKGADHFIADGEHIIPQGASYDDIITILTQK</sequence>
<evidence type="ECO:0000313" key="6">
    <source>
        <dbReference type="EMBL" id="RGN26507.1"/>
    </source>
</evidence>
<feature type="compositionally biased region" description="Low complexity" evidence="1">
    <location>
        <begin position="88"/>
        <end position="107"/>
    </location>
</feature>
<dbReference type="Proteomes" id="UP000286220">
    <property type="component" value="Unassembled WGS sequence"/>
</dbReference>
<dbReference type="EMBL" id="QSUG01000001">
    <property type="protein sequence ID" value="RGN26507.1"/>
    <property type="molecule type" value="Genomic_DNA"/>
</dbReference>
<dbReference type="Proteomes" id="UP000245905">
    <property type="component" value="Unassembled WGS sequence"/>
</dbReference>
<evidence type="ECO:0000256" key="2">
    <source>
        <dbReference type="SAM" id="Phobius"/>
    </source>
</evidence>
<evidence type="ECO:0000313" key="12">
    <source>
        <dbReference type="Proteomes" id="UP000260970"/>
    </source>
</evidence>
<dbReference type="EMBL" id="JRFS01000002">
    <property type="protein sequence ID" value="PWE84756.1"/>
    <property type="molecule type" value="Genomic_DNA"/>
</dbReference>
<feature type="transmembrane region" description="Helical" evidence="2">
    <location>
        <begin position="6"/>
        <end position="25"/>
    </location>
</feature>
<dbReference type="EMBL" id="QRXR01000001">
    <property type="protein sequence ID" value="RGU29328.1"/>
    <property type="molecule type" value="Genomic_DNA"/>
</dbReference>